<evidence type="ECO:0000259" key="1">
    <source>
        <dbReference type="Pfam" id="PF09995"/>
    </source>
</evidence>
<accession>A0ABU7Z3B7</accession>
<organism evidence="2 3">
    <name type="scientific">Isoptericola haloaureus</name>
    <dbReference type="NCBI Taxonomy" id="1542902"/>
    <lineage>
        <taxon>Bacteria</taxon>
        <taxon>Bacillati</taxon>
        <taxon>Actinomycetota</taxon>
        <taxon>Actinomycetes</taxon>
        <taxon>Micrococcales</taxon>
        <taxon>Promicromonosporaceae</taxon>
        <taxon>Isoptericola</taxon>
    </lineage>
</organism>
<dbReference type="RefSeq" id="WP_332900836.1">
    <property type="nucleotide sequence ID" value="NZ_JBAGLP010000105.1"/>
</dbReference>
<reference evidence="2" key="2">
    <citation type="submission" date="2024-02" db="EMBL/GenBank/DDBJ databases">
        <authorList>
            <person name="Prathaban M."/>
            <person name="Mythili R."/>
            <person name="Sharmila Devi N."/>
            <person name="Sobanaa M."/>
            <person name="Prathiviraj R."/>
            <person name="Selvin J."/>
        </authorList>
    </citation>
    <scope>NUCLEOTIDE SEQUENCE</scope>
    <source>
        <strain evidence="2">MP1014</strain>
    </source>
</reference>
<dbReference type="InterPro" id="IPR018713">
    <property type="entry name" value="MPAB/Lcp_cat_dom"/>
</dbReference>
<feature type="domain" description="ER-bound oxygenase mpaB/mpaB'/Rubber oxygenase catalytic" evidence="1">
    <location>
        <begin position="30"/>
        <end position="254"/>
    </location>
</feature>
<name>A0ABU7Z3B7_9MICO</name>
<dbReference type="EMBL" id="JBAGLP010000105">
    <property type="protein sequence ID" value="MEG3613974.1"/>
    <property type="molecule type" value="Genomic_DNA"/>
</dbReference>
<keyword evidence="3" id="KW-1185">Reference proteome</keyword>
<gene>
    <name evidence="2" type="ORF">V5O49_02425</name>
</gene>
<proteinExistence type="predicted"/>
<evidence type="ECO:0000313" key="2">
    <source>
        <dbReference type="EMBL" id="MEG3613974.1"/>
    </source>
</evidence>
<dbReference type="PANTHER" id="PTHR36151">
    <property type="entry name" value="BLR2777 PROTEIN"/>
    <property type="match status" value="1"/>
</dbReference>
<dbReference type="PANTHER" id="PTHR36151:SF3">
    <property type="entry name" value="ER-BOUND OXYGENASE MPAB_MPAB'_RUBBER OXYGENASE CATALYTIC DOMAIN-CONTAINING PROTEIN"/>
    <property type="match status" value="1"/>
</dbReference>
<comment type="caution">
    <text evidence="2">The sequence shown here is derived from an EMBL/GenBank/DDBJ whole genome shotgun (WGS) entry which is preliminary data.</text>
</comment>
<protein>
    <submittedName>
        <fullName evidence="2">Oxygenase MpaB family protein</fullName>
    </submittedName>
</protein>
<sequence>MALDDEVGLSKADRRHALDAIETTALRESANWFQLLAGTSNVVMQLAARPVGHGVKDSTVDEGNLFLNPARRRRTTIGYIAVAMFGDAEERAAYRRATNSSHARVRSPEGAEVTYDAFDPALQLWVAACLYKGAEHAYQRVHGPLTGDFAERFYRQGMVFGTTLQLPAEAWPATREDFDAYWSASLDELEMDDATRQYLMRVVHLEYLDREIPPWLMRWRVRLVTGYLEPRFRELMHLEWTPDDEARFARFNRRMTRFMRLAPRRLRERPFTRSLRDVRRRLATGTSLF</sequence>
<evidence type="ECO:0000313" key="3">
    <source>
        <dbReference type="Proteomes" id="UP001310387"/>
    </source>
</evidence>
<dbReference type="Pfam" id="PF09995">
    <property type="entry name" value="MPAB_Lcp_cat"/>
    <property type="match status" value="1"/>
</dbReference>
<dbReference type="Proteomes" id="UP001310387">
    <property type="component" value="Unassembled WGS sequence"/>
</dbReference>
<reference evidence="2" key="1">
    <citation type="journal article" date="2024" name="Antonie Van Leeuwenhoek">
        <title>Isoptericola haloaureus sp. nov., a dimorphic actinobacterium isolated from mangrove sediments of southeast India, implicating biosaline agricultural significance through nitrogen fixation and salt tolerance genes.</title>
        <authorList>
            <person name="Prathaban M."/>
            <person name="Prathiviraj R."/>
            <person name="Ravichandran M."/>
            <person name="Natarajan S.D."/>
            <person name="Sobanaa M."/>
            <person name="Hari Krishna Kumar S."/>
            <person name="Chandrasekar V."/>
            <person name="Selvin J."/>
        </authorList>
    </citation>
    <scope>NUCLEOTIDE SEQUENCE</scope>
    <source>
        <strain evidence="2">MP1014</strain>
    </source>
</reference>